<comment type="caution">
    <text evidence="3">The sequence shown here is derived from an EMBL/GenBank/DDBJ whole genome shotgun (WGS) entry which is preliminary data.</text>
</comment>
<gene>
    <name evidence="3" type="ORF">EZJ43_07805</name>
</gene>
<evidence type="ECO:0000256" key="1">
    <source>
        <dbReference type="SAM" id="Phobius"/>
    </source>
</evidence>
<protein>
    <submittedName>
        <fullName evidence="3">DUF1266 domain-containing protein</fullName>
    </submittedName>
</protein>
<name>A0A4R5ML51_9SPHI</name>
<keyword evidence="1" id="KW-0812">Transmembrane</keyword>
<keyword evidence="1" id="KW-1133">Transmembrane helix</keyword>
<dbReference type="Pfam" id="PF06889">
    <property type="entry name" value="DUF1266"/>
    <property type="match status" value="1"/>
</dbReference>
<keyword evidence="4" id="KW-1185">Reference proteome</keyword>
<evidence type="ECO:0000313" key="3">
    <source>
        <dbReference type="EMBL" id="TDG36414.1"/>
    </source>
</evidence>
<dbReference type="Proteomes" id="UP000295668">
    <property type="component" value="Unassembled WGS sequence"/>
</dbReference>
<dbReference type="RefSeq" id="WP_133262143.1">
    <property type="nucleotide sequence ID" value="NZ_SJCY01000004.1"/>
</dbReference>
<dbReference type="EMBL" id="SJCY01000004">
    <property type="protein sequence ID" value="TDG36414.1"/>
    <property type="molecule type" value="Genomic_DNA"/>
</dbReference>
<dbReference type="InterPro" id="IPR009677">
    <property type="entry name" value="DUF1266"/>
</dbReference>
<keyword evidence="1" id="KW-0472">Membrane</keyword>
<evidence type="ECO:0000313" key="4">
    <source>
        <dbReference type="Proteomes" id="UP000295668"/>
    </source>
</evidence>
<feature type="domain" description="DUF1266" evidence="2">
    <location>
        <begin position="85"/>
        <end position="209"/>
    </location>
</feature>
<accession>A0A4R5ML51</accession>
<feature type="transmembrane region" description="Helical" evidence="1">
    <location>
        <begin position="6"/>
        <end position="23"/>
    </location>
</feature>
<dbReference type="OrthoDB" id="787383at2"/>
<dbReference type="AlphaFoldDB" id="A0A4R5ML51"/>
<sequence>MSTNIYLIIGAIAIVFIAYMIFLKTMMAKRNQKHLDEFNNNNPTSPLTESQKRLLAFGGILFYFRGEKILGITPTKSLDQIIGGLAQQWEITNPADAKETLHDLLTLKKSNEFEPLLQQSSKEIDEIRKEIASGLGIEKGLVTQVQSAYAWDICRAVSLAKWCYWVGYLTETETWDIMQKASEIANIKGKNWSDYTISFLLGRTIQGFDLEEIIVEAKQIYNSKGPSLRKVEDIDIYAKYQFKG</sequence>
<proteinExistence type="predicted"/>
<evidence type="ECO:0000259" key="2">
    <source>
        <dbReference type="Pfam" id="PF06889"/>
    </source>
</evidence>
<organism evidence="3 4">
    <name type="scientific">Pedobacter changchengzhani</name>
    <dbReference type="NCBI Taxonomy" id="2529274"/>
    <lineage>
        <taxon>Bacteria</taxon>
        <taxon>Pseudomonadati</taxon>
        <taxon>Bacteroidota</taxon>
        <taxon>Sphingobacteriia</taxon>
        <taxon>Sphingobacteriales</taxon>
        <taxon>Sphingobacteriaceae</taxon>
        <taxon>Pedobacter</taxon>
    </lineage>
</organism>
<reference evidence="3 4" key="1">
    <citation type="submission" date="2019-02" db="EMBL/GenBank/DDBJ databases">
        <title>Pedobacter sp. nov., a novel speices isolated from soil of pinguins habitat in Antarcitica.</title>
        <authorList>
            <person name="He R.-H."/>
        </authorList>
    </citation>
    <scope>NUCLEOTIDE SEQUENCE [LARGE SCALE GENOMIC DNA]</scope>
    <source>
        <strain evidence="3 4">E01020</strain>
    </source>
</reference>